<evidence type="ECO:0000256" key="1">
    <source>
        <dbReference type="PROSITE-ProRule" id="PRU00339"/>
    </source>
</evidence>
<dbReference type="OrthoDB" id="5405060at2"/>
<keyword evidence="1" id="KW-0802">TPR repeat</keyword>
<dbReference type="SMART" id="SM00028">
    <property type="entry name" value="TPR"/>
    <property type="match status" value="1"/>
</dbReference>
<dbReference type="InterPro" id="IPR023870">
    <property type="entry name" value="PGA_export_porin_PgaA"/>
</dbReference>
<evidence type="ECO:0000313" key="3">
    <source>
        <dbReference type="EMBL" id="KGE69629.1"/>
    </source>
</evidence>
<name>A0A0A1Z8Q7_PSEFL</name>
<dbReference type="SUPFAM" id="SSF48452">
    <property type="entry name" value="TPR-like"/>
    <property type="match status" value="1"/>
</dbReference>
<dbReference type="NCBIfam" id="TIGR03939">
    <property type="entry name" value="PGA_TPR_OMP"/>
    <property type="match status" value="1"/>
</dbReference>
<dbReference type="NCBIfam" id="NF007468">
    <property type="entry name" value="PRK10049.1"/>
    <property type="match status" value="1"/>
</dbReference>
<sequence length="826" mass="91992">MLRNLPLSASGRLRLLIGVTLCSQLLMPTFAMADPAYDALIIQARNGNFTPALTQLRQLPAERQTPGQISDHLVIAGWAGQDAEVLKVYEAQGQNRNLTAQALATVARTYRNQKQWAQAEAVYRKALLREPNNVDLQLGLALTQADGGKASEAVQRARALVAAKPDDPNRRMALGYALTRAGLQYDALHEFDQAFVRAGDKPEVAREYVVALQKARLPEPALRLSAQRPGLVDPVTQRRLEGDLAAERVRMAEFATRTEKERYVIADRALQGYDQLLTRWTPDPTAKDDVVRWRIDRLGALKARARTAEVIREYETLQAEGVQLPTYAVRWVAASYLDQRLPEKAAPLYRQALSAPDADVGDRVEDSTALFYALLENDQVDEARAVAKNLADNQKPRVELKGLPIGNPNDEWMDAQQLAAQAGTYGSDLPSSEKALEELVGKAPGSIGLRLAQAEMYRARDWPRRAERSLKETEAQSPRDIGLEMSQGFTALDLQEWRQLDILTDDVVARNPDNRQVQRLQRLRDVHDMAELRVEAYTGKSFGGGNNGDAGAVSGSRDWGIESRIYTPPIDEDWRVFAGAGYATADFEEGTGHHRWQVVGVERRTRDMTIEAEVSNHSYGDGSKQGAAVSIARDINDNWQYGGSLGYLLSTTPLRALNDGITANGGSGFIRWRGNESREWKLTLSPSHFSDGNDRFEALLSGREGLYSSPKVQVDLGLEVGASRNSKEDTVYFNPKSDFTVLPVLNINHVLYHRYETQWSQQFQVGAGTYSQQDYSTGGIGLVGYGQRYRWNDVLEAGANLSLISRPYDGDRERDLRLLVDLTYRF</sequence>
<feature type="domain" description="PgaA membrane beta barrel" evidence="2">
    <location>
        <begin position="526"/>
        <end position="826"/>
    </location>
</feature>
<dbReference type="Pfam" id="PF14559">
    <property type="entry name" value="TPR_19"/>
    <property type="match status" value="1"/>
</dbReference>
<gene>
    <name evidence="3" type="ORF">K814_0101945</name>
</gene>
<evidence type="ECO:0000259" key="2">
    <source>
        <dbReference type="Pfam" id="PF21197"/>
    </source>
</evidence>
<protein>
    <submittedName>
        <fullName evidence="3">Membrane protein</fullName>
    </submittedName>
</protein>
<dbReference type="Proteomes" id="UP000030060">
    <property type="component" value="Unassembled WGS sequence"/>
</dbReference>
<dbReference type="InterPro" id="IPR049003">
    <property type="entry name" value="PgaA_barrel"/>
</dbReference>
<dbReference type="AlphaFoldDB" id="A0A0A1Z8Q7"/>
<proteinExistence type="predicted"/>
<organism evidence="3 4">
    <name type="scientific">Pseudomonas fluorescens LMG 5329</name>
    <dbReference type="NCBI Taxonomy" id="1324332"/>
    <lineage>
        <taxon>Bacteria</taxon>
        <taxon>Pseudomonadati</taxon>
        <taxon>Pseudomonadota</taxon>
        <taxon>Gammaproteobacteria</taxon>
        <taxon>Pseudomonadales</taxon>
        <taxon>Pseudomonadaceae</taxon>
        <taxon>Pseudomonas</taxon>
    </lineage>
</organism>
<dbReference type="GO" id="GO:1901515">
    <property type="term" value="F:poly-beta-1,6-N-acetyl-D-glucosamine transmembrane transporter activity"/>
    <property type="evidence" value="ECO:0007669"/>
    <property type="project" value="InterPro"/>
</dbReference>
<reference evidence="3 4" key="1">
    <citation type="journal article" date="2013" name="Genome Announc.">
        <title>Draft Genome Sequence of Pseudomonas fluorescens LMG 5329, a White Line-Inducing Principle-Producing Bioindicator for the Mushroom Pathogen Pseudomonas tolaasii.</title>
        <authorList>
            <person name="Ghequire M.G."/>
            <person name="Rokni-Zadeh H."/>
            <person name="Zarrineh P."/>
            <person name="De Mot R."/>
        </authorList>
    </citation>
    <scope>NUCLEOTIDE SEQUENCE [LARGE SCALE GENOMIC DNA]</scope>
    <source>
        <strain evidence="3 4">LMG 5329</strain>
    </source>
</reference>
<dbReference type="RefSeq" id="WP_038842439.1">
    <property type="nucleotide sequence ID" value="NZ_ASGY01000017.1"/>
</dbReference>
<feature type="repeat" description="TPR" evidence="1">
    <location>
        <begin position="100"/>
        <end position="133"/>
    </location>
</feature>
<dbReference type="Pfam" id="PF21197">
    <property type="entry name" value="PgaA_barrel"/>
    <property type="match status" value="1"/>
</dbReference>
<accession>A0A0A1Z8Q7</accession>
<dbReference type="InterPro" id="IPR011990">
    <property type="entry name" value="TPR-like_helical_dom_sf"/>
</dbReference>
<dbReference type="PROSITE" id="PS50005">
    <property type="entry name" value="TPR"/>
    <property type="match status" value="1"/>
</dbReference>
<comment type="caution">
    <text evidence="3">The sequence shown here is derived from an EMBL/GenBank/DDBJ whole genome shotgun (WGS) entry which is preliminary data.</text>
</comment>
<dbReference type="InterPro" id="IPR019734">
    <property type="entry name" value="TPR_rpt"/>
</dbReference>
<evidence type="ECO:0000313" key="4">
    <source>
        <dbReference type="Proteomes" id="UP000030060"/>
    </source>
</evidence>
<dbReference type="EMBL" id="ASGY01000017">
    <property type="protein sequence ID" value="KGE69629.1"/>
    <property type="molecule type" value="Genomic_DNA"/>
</dbReference>
<dbReference type="Gene3D" id="1.25.40.10">
    <property type="entry name" value="Tetratricopeptide repeat domain"/>
    <property type="match status" value="1"/>
</dbReference>